<dbReference type="Proteomes" id="UP001072034">
    <property type="component" value="Unassembled WGS sequence"/>
</dbReference>
<protein>
    <submittedName>
        <fullName evidence="1">Extracellular solute-binding protein</fullName>
    </submittedName>
</protein>
<dbReference type="PANTHER" id="PTHR43649:SF14">
    <property type="entry name" value="BLR3389 PROTEIN"/>
    <property type="match status" value="1"/>
</dbReference>
<dbReference type="EMBL" id="JAPTMY010000023">
    <property type="protein sequence ID" value="MCZ0858503.1"/>
    <property type="molecule type" value="Genomic_DNA"/>
</dbReference>
<dbReference type="PROSITE" id="PS51318">
    <property type="entry name" value="TAT"/>
    <property type="match status" value="1"/>
</dbReference>
<proteinExistence type="predicted"/>
<dbReference type="PANTHER" id="PTHR43649">
    <property type="entry name" value="ARABINOSE-BINDING PROTEIN-RELATED"/>
    <property type="match status" value="1"/>
</dbReference>
<dbReference type="InterPro" id="IPR006311">
    <property type="entry name" value="TAT_signal"/>
</dbReference>
<dbReference type="InterPro" id="IPR006059">
    <property type="entry name" value="SBP"/>
</dbReference>
<evidence type="ECO:0000313" key="2">
    <source>
        <dbReference type="Proteomes" id="UP001072034"/>
    </source>
</evidence>
<comment type="caution">
    <text evidence="1">The sequence shown here is derived from an EMBL/GenBank/DDBJ whole genome shotgun (WGS) entry which is preliminary data.</text>
</comment>
<name>A0ABT4I9T2_9ACTO</name>
<dbReference type="Gene3D" id="3.40.190.10">
    <property type="entry name" value="Periplasmic binding protein-like II"/>
    <property type="match status" value="2"/>
</dbReference>
<sequence length="464" mass="48701">MSPTPLAAVVDSRPMSRRGLLLGSGALAVAASLSACAPKGGSASAGATPVEVSTDIASAPEQILTVWDQEVRGGQNEQMQRLNDAFMRACPNITINRVSQSFDDLQTTLRLALTGEDAPDVVEANNSRSTMGQLVSAGQLRPLDPWISAYGWDAAYPPSILAYSSYSADGATFGEGSLWGLPQVGEAVGIYYSRSRLSALGLAAPRSWEDFTGQLATIKDAGQTPLMLGNVEKWPGLHVFGPVQGAHVDAATIRALGFGNAGASWNTPENLAAATELQGWATRGYFNDGFNGLDYDTVWQSFSRGDGVFLMAGSWLAPDLKAVMGSDVAFILPPRAAGMDKVRTTGGTGLPFAITSAAKDPNVAAAYISFITSAGAMQVLADTGNVPVNGTAGFATAEDSVTNDVMRAFSELTTDGEILPYLDYATPTFDQVLGDALQGLLDARTRPQEFTDALQAAYTEFIDG</sequence>
<dbReference type="Pfam" id="PF01547">
    <property type="entry name" value="SBP_bac_1"/>
    <property type="match status" value="1"/>
</dbReference>
<dbReference type="RefSeq" id="WP_268917872.1">
    <property type="nucleotide sequence ID" value="NZ_JAPTMY010000023.1"/>
</dbReference>
<evidence type="ECO:0000313" key="1">
    <source>
        <dbReference type="EMBL" id="MCZ0858503.1"/>
    </source>
</evidence>
<gene>
    <name evidence="1" type="ORF">OHJ16_10655</name>
</gene>
<reference evidence="1" key="1">
    <citation type="submission" date="2022-10" db="EMBL/GenBank/DDBJ databases">
        <title>Genome sequence of Actinomyces israelii ATCC 10048.</title>
        <authorList>
            <person name="Watt R.M."/>
            <person name="Tong W.M."/>
        </authorList>
    </citation>
    <scope>NUCLEOTIDE SEQUENCE</scope>
    <source>
        <strain evidence="1">ATCC 10048</strain>
    </source>
</reference>
<dbReference type="SUPFAM" id="SSF53850">
    <property type="entry name" value="Periplasmic binding protein-like II"/>
    <property type="match status" value="1"/>
</dbReference>
<dbReference type="InterPro" id="IPR050490">
    <property type="entry name" value="Bact_solute-bd_prot1"/>
</dbReference>
<accession>A0ABT4I9T2</accession>
<keyword evidence="2" id="KW-1185">Reference proteome</keyword>
<organism evidence="1 2">
    <name type="scientific">Actinomyces israelii</name>
    <dbReference type="NCBI Taxonomy" id="1659"/>
    <lineage>
        <taxon>Bacteria</taxon>
        <taxon>Bacillati</taxon>
        <taxon>Actinomycetota</taxon>
        <taxon>Actinomycetes</taxon>
        <taxon>Actinomycetales</taxon>
        <taxon>Actinomycetaceae</taxon>
        <taxon>Actinomyces</taxon>
    </lineage>
</organism>